<dbReference type="eggNOG" id="COG0673">
    <property type="taxonomic scope" value="Bacteria"/>
</dbReference>
<dbReference type="InterPro" id="IPR036291">
    <property type="entry name" value="NAD(P)-bd_dom_sf"/>
</dbReference>
<protein>
    <submittedName>
        <fullName evidence="4">Glycerol-3-phosphate cytidylyltransferase</fullName>
    </submittedName>
</protein>
<evidence type="ECO:0000259" key="2">
    <source>
        <dbReference type="Pfam" id="PF01408"/>
    </source>
</evidence>
<dbReference type="STRING" id="1297742.A176_000394"/>
<dbReference type="InterPro" id="IPR050463">
    <property type="entry name" value="Gfo/Idh/MocA_oxidrdct_glycsds"/>
</dbReference>
<keyword evidence="4" id="KW-0548">Nucleotidyltransferase</keyword>
<dbReference type="RefSeq" id="WP_002633154.1">
    <property type="nucleotide sequence ID" value="NZ_CP012109.1"/>
</dbReference>
<dbReference type="GO" id="GO:0016779">
    <property type="term" value="F:nucleotidyltransferase activity"/>
    <property type="evidence" value="ECO:0007669"/>
    <property type="project" value="UniProtKB-KW"/>
</dbReference>
<reference evidence="4 5" key="1">
    <citation type="journal article" date="2016" name="PLoS ONE">
        <title>Complete Genome Sequence and Comparative Genomics of a Novel Myxobacterium Myxococcus hansupus.</title>
        <authorList>
            <person name="Sharma G."/>
            <person name="Narwani T."/>
            <person name="Subramanian S."/>
        </authorList>
    </citation>
    <scope>NUCLEOTIDE SEQUENCE [LARGE SCALE GENOMIC DNA]</scope>
    <source>
        <strain evidence="5">mixupus</strain>
    </source>
</reference>
<dbReference type="GO" id="GO:0000166">
    <property type="term" value="F:nucleotide binding"/>
    <property type="evidence" value="ECO:0007669"/>
    <property type="project" value="InterPro"/>
</dbReference>
<sequence>MSTERRVRMGVIGAGFARTTQVPALRTLPGVEVVSLASARPETAESAGRQLGIPHVTTDWRDVVSRPDVDCVCISAPPALHRPITLAALEAGKAVLCEKPTALDAEEARAMWQMARERRVLALMDHELRFLPARRRMRDLLRSGELGAVRSARVDYRNDNRASPERPWDWWSDAAQGGGLLGAIGSHAVDTLRFVLGREPSAVLGELATHTAERLESRTRKPRVVTSDDESRLLLRFGAATAAIEMSMVAPGKPVHGVEVSCERGGLRVEGRELWRSTVGARAWERVALPEEPPLPPGLPDNEWARGFLLFARAFTDALREGRASVEDAATLEDGWRNQQVLDAARRSHAERRWIHLSSGR</sequence>
<dbReference type="InterPro" id="IPR000683">
    <property type="entry name" value="Gfo/Idh/MocA-like_OxRdtase_N"/>
</dbReference>
<evidence type="ECO:0000313" key="4">
    <source>
        <dbReference type="EMBL" id="AKQ63482.1"/>
    </source>
</evidence>
<dbReference type="GO" id="GO:0016491">
    <property type="term" value="F:oxidoreductase activity"/>
    <property type="evidence" value="ECO:0007669"/>
    <property type="project" value="UniProtKB-KW"/>
</dbReference>
<accession>A0A0H4X6I7</accession>
<proteinExistence type="predicted"/>
<dbReference type="Pfam" id="PF01408">
    <property type="entry name" value="GFO_IDH_MocA"/>
    <property type="match status" value="1"/>
</dbReference>
<dbReference type="SUPFAM" id="SSF51735">
    <property type="entry name" value="NAD(P)-binding Rossmann-fold domains"/>
    <property type="match status" value="1"/>
</dbReference>
<organism evidence="4 5">
    <name type="scientific">Pseudomyxococcus hansupus</name>
    <dbReference type="NCBI Taxonomy" id="1297742"/>
    <lineage>
        <taxon>Bacteria</taxon>
        <taxon>Pseudomonadati</taxon>
        <taxon>Myxococcota</taxon>
        <taxon>Myxococcia</taxon>
        <taxon>Myxococcales</taxon>
        <taxon>Cystobacterineae</taxon>
        <taxon>Myxococcaceae</taxon>
        <taxon>Pseudomyxococcus</taxon>
    </lineage>
</organism>
<dbReference type="PANTHER" id="PTHR43818:SF11">
    <property type="entry name" value="BCDNA.GH03377"/>
    <property type="match status" value="1"/>
</dbReference>
<keyword evidence="4" id="KW-0808">Transferase</keyword>
<feature type="domain" description="GFO/IDH/MocA-like oxidoreductase" evidence="3">
    <location>
        <begin position="135"/>
        <end position="268"/>
    </location>
</feature>
<dbReference type="Gene3D" id="3.40.50.720">
    <property type="entry name" value="NAD(P)-binding Rossmann-like Domain"/>
    <property type="match status" value="1"/>
</dbReference>
<dbReference type="AlphaFoldDB" id="A0A0H4X6I7"/>
<evidence type="ECO:0000256" key="1">
    <source>
        <dbReference type="ARBA" id="ARBA00023002"/>
    </source>
</evidence>
<dbReference type="Gene3D" id="3.30.360.10">
    <property type="entry name" value="Dihydrodipicolinate Reductase, domain 2"/>
    <property type="match status" value="1"/>
</dbReference>
<evidence type="ECO:0000259" key="3">
    <source>
        <dbReference type="Pfam" id="PF22725"/>
    </source>
</evidence>
<dbReference type="EMBL" id="CP012109">
    <property type="protein sequence ID" value="AKQ63482.1"/>
    <property type="molecule type" value="Genomic_DNA"/>
</dbReference>
<dbReference type="Pfam" id="PF22725">
    <property type="entry name" value="GFO_IDH_MocA_C3"/>
    <property type="match status" value="1"/>
</dbReference>
<dbReference type="PATRIC" id="fig|1297742.4.peg.400"/>
<dbReference type="KEGG" id="mym:A176_000394"/>
<evidence type="ECO:0000313" key="5">
    <source>
        <dbReference type="Proteomes" id="UP000009026"/>
    </source>
</evidence>
<keyword evidence="1" id="KW-0560">Oxidoreductase</keyword>
<dbReference type="OrthoDB" id="9793050at2"/>
<feature type="domain" description="Gfo/Idh/MocA-like oxidoreductase N-terminal" evidence="2">
    <location>
        <begin position="7"/>
        <end position="124"/>
    </location>
</feature>
<name>A0A0H4X6I7_9BACT</name>
<dbReference type="Proteomes" id="UP000009026">
    <property type="component" value="Chromosome"/>
</dbReference>
<dbReference type="PANTHER" id="PTHR43818">
    <property type="entry name" value="BCDNA.GH03377"/>
    <property type="match status" value="1"/>
</dbReference>
<dbReference type="SUPFAM" id="SSF55347">
    <property type="entry name" value="Glyceraldehyde-3-phosphate dehydrogenase-like, C-terminal domain"/>
    <property type="match status" value="1"/>
</dbReference>
<keyword evidence="5" id="KW-1185">Reference proteome</keyword>
<dbReference type="InterPro" id="IPR055170">
    <property type="entry name" value="GFO_IDH_MocA-like_dom"/>
</dbReference>
<gene>
    <name evidence="4" type="ORF">A176_000394</name>
</gene>